<dbReference type="OrthoDB" id="9901641at2"/>
<keyword evidence="3" id="KW-1185">Reference proteome</keyword>
<dbReference type="EMBL" id="CP000033">
    <property type="protein sequence ID" value="AAV43498.1"/>
    <property type="molecule type" value="Genomic_DNA"/>
</dbReference>
<accession>Q5FIH6</accession>
<keyword evidence="1" id="KW-0812">Transmembrane</keyword>
<gene>
    <name evidence="2" type="ordered locus">LBA1686</name>
</gene>
<dbReference type="BioCyc" id="LACI272621:G1G49-1654-MONOMER"/>
<dbReference type="HOGENOM" id="CLU_3184937_0_0_9"/>
<evidence type="ECO:0000313" key="3">
    <source>
        <dbReference type="Proteomes" id="UP000006381"/>
    </source>
</evidence>
<keyword evidence="1" id="KW-1133">Transmembrane helix</keyword>
<feature type="transmembrane region" description="Helical" evidence="1">
    <location>
        <begin position="5"/>
        <end position="24"/>
    </location>
</feature>
<dbReference type="eggNOG" id="ENOG5030ARD">
    <property type="taxonomic scope" value="Bacteria"/>
</dbReference>
<name>Q5FIH6_LACAC</name>
<organism evidence="3">
    <name type="scientific">Lactobacillus acidophilus (strain ATCC 700396 / NCK56 / N2 / NCFM)</name>
    <dbReference type="NCBI Taxonomy" id="272621"/>
    <lineage>
        <taxon>Bacteria</taxon>
        <taxon>Bacillati</taxon>
        <taxon>Bacillota</taxon>
        <taxon>Bacilli</taxon>
        <taxon>Lactobacillales</taxon>
        <taxon>Lactobacillaceae</taxon>
        <taxon>Lactobacillus</taxon>
    </lineage>
</organism>
<protein>
    <submittedName>
        <fullName evidence="2">Uncharacterized protein</fullName>
    </submittedName>
</protein>
<dbReference type="AlphaFoldDB" id="Q5FIH6"/>
<reference evidence="2 3" key="1">
    <citation type="journal article" date="2005" name="Proc. Natl. Acad. Sci. U.S.A.">
        <title>Complete genome sequence of the probiotic lactic acid bacterium Lactobacillus acidophilus NCFM.</title>
        <authorList>
            <person name="Altermann E."/>
            <person name="Russell W.M."/>
            <person name="Azcarate-Peril M.A."/>
            <person name="Barrangou R."/>
            <person name="Buck B.L."/>
            <person name="McAuliffe O."/>
            <person name="Souther N."/>
            <person name="Dobson A."/>
            <person name="Duong T."/>
            <person name="Callanan M."/>
            <person name="Lick S."/>
            <person name="Hamrick A."/>
            <person name="Cano R."/>
            <person name="Klaenhammer T.R."/>
        </authorList>
    </citation>
    <scope>NUCLEOTIDE SEQUENCE [LARGE SCALE GENOMIC DNA]</scope>
    <source>
        <strain evidence="3">ATCC 700396 / NCK56 / N2 / NCFM</strain>
    </source>
</reference>
<proteinExistence type="predicted"/>
<dbReference type="STRING" id="272621.LBA1686"/>
<dbReference type="PATRIC" id="fig|272621.13.peg.1606"/>
<keyword evidence="1" id="KW-0472">Membrane</keyword>
<dbReference type="Proteomes" id="UP000006381">
    <property type="component" value="Chromosome"/>
</dbReference>
<dbReference type="KEGG" id="lac:LBA1686"/>
<sequence length="45" mass="4931">MKSAILEKVWITIAAIGVGISLFINNSHQLIESNTNTFSSAIIRK</sequence>
<evidence type="ECO:0000313" key="2">
    <source>
        <dbReference type="EMBL" id="AAV43498.1"/>
    </source>
</evidence>
<evidence type="ECO:0000256" key="1">
    <source>
        <dbReference type="SAM" id="Phobius"/>
    </source>
</evidence>